<accession>A0ABT9ZIC7</accession>
<evidence type="ECO:0000313" key="2">
    <source>
        <dbReference type="EMBL" id="MDQ0231649.1"/>
    </source>
</evidence>
<name>A0ABT9ZIC7_9BACI</name>
<organism evidence="2 3">
    <name type="scientific">Metabacillus malikii</name>
    <dbReference type="NCBI Taxonomy" id="1504265"/>
    <lineage>
        <taxon>Bacteria</taxon>
        <taxon>Bacillati</taxon>
        <taxon>Bacillota</taxon>
        <taxon>Bacilli</taxon>
        <taxon>Bacillales</taxon>
        <taxon>Bacillaceae</taxon>
        <taxon>Metabacillus</taxon>
    </lineage>
</organism>
<evidence type="ECO:0000256" key="1">
    <source>
        <dbReference type="HAMAP-Rule" id="MF_00829"/>
    </source>
</evidence>
<comment type="similarity">
    <text evidence="1">Belongs to the UPF0435 family.</text>
</comment>
<dbReference type="HAMAP" id="MF_00829">
    <property type="entry name" value="UPF0435"/>
    <property type="match status" value="1"/>
</dbReference>
<dbReference type="Proteomes" id="UP001234495">
    <property type="component" value="Unassembled WGS sequence"/>
</dbReference>
<dbReference type="EMBL" id="JAUSUD010000014">
    <property type="protein sequence ID" value="MDQ0231649.1"/>
    <property type="molecule type" value="Genomic_DNA"/>
</dbReference>
<gene>
    <name evidence="2" type="ORF">J2S19_002933</name>
</gene>
<dbReference type="InterPro" id="IPR009507">
    <property type="entry name" value="UPF0435"/>
</dbReference>
<evidence type="ECO:0000313" key="3">
    <source>
        <dbReference type="Proteomes" id="UP001234495"/>
    </source>
</evidence>
<comment type="caution">
    <text evidence="2">The sequence shown here is derived from an EMBL/GenBank/DDBJ whole genome shotgun (WGS) entry which is preliminary data.</text>
</comment>
<protein>
    <recommendedName>
        <fullName evidence="1">UPF0435 protein J2S19_002933</fullName>
    </recommendedName>
</protein>
<reference evidence="2 3" key="1">
    <citation type="submission" date="2023-07" db="EMBL/GenBank/DDBJ databases">
        <title>Genomic Encyclopedia of Type Strains, Phase IV (KMG-IV): sequencing the most valuable type-strain genomes for metagenomic binning, comparative biology and taxonomic classification.</title>
        <authorList>
            <person name="Goeker M."/>
        </authorList>
    </citation>
    <scope>NUCLEOTIDE SEQUENCE [LARGE SCALE GENOMIC DNA]</scope>
    <source>
        <strain evidence="2 3">DSM 29005</strain>
    </source>
</reference>
<sequence length="75" mass="8860">MMNLTEKSAENVEYMVDQIKEKLRMLNFGAIKSTHFNEDMYEELKDIYEHVMKKQSFSPNEMQAIAEELGNLRKA</sequence>
<keyword evidence="3" id="KW-1185">Reference proteome</keyword>
<proteinExistence type="inferred from homology"/>
<dbReference type="Pfam" id="PF06569">
    <property type="entry name" value="DUF1128"/>
    <property type="match status" value="1"/>
</dbReference>